<protein>
    <submittedName>
        <fullName evidence="1">Collagen-like protein</fullName>
    </submittedName>
</protein>
<dbReference type="EMBL" id="HQ010386">
    <property type="protein sequence ID" value="ADU04107.1"/>
    <property type="molecule type" value="Genomic_DNA"/>
</dbReference>
<dbReference type="InterPro" id="IPR050149">
    <property type="entry name" value="Collagen_superfamily"/>
</dbReference>
<reference evidence="1" key="2">
    <citation type="journal article" date="2011" name="Res. Microbiol.">
        <title>Characterisation of a large family of polymorphic collagen-like proteins in the endospore-forming bacterium Pasteuria ramosa.</title>
        <authorList>
            <person name="McElroy K."/>
            <person name="Mouton L."/>
            <person name="Du Pasquier L."/>
            <person name="Qi W."/>
            <person name="Ebert D."/>
        </authorList>
    </citation>
    <scope>NUCLEOTIDE SEQUENCE</scope>
</reference>
<name>E7D293_9BACL</name>
<accession>E7D293</accession>
<dbReference type="Pfam" id="PF26595">
    <property type="entry name" value="A_ENA"/>
    <property type="match status" value="1"/>
</dbReference>
<dbReference type="Pfam" id="PF01391">
    <property type="entry name" value="Collagen"/>
    <property type="match status" value="1"/>
</dbReference>
<gene>
    <name evidence="1" type="primary">Pcl23</name>
</gene>
<dbReference type="GO" id="GO:0030198">
    <property type="term" value="P:extracellular matrix organization"/>
    <property type="evidence" value="ECO:0007669"/>
    <property type="project" value="TreeGrafter"/>
</dbReference>
<dbReference type="GO" id="GO:0031012">
    <property type="term" value="C:extracellular matrix"/>
    <property type="evidence" value="ECO:0007669"/>
    <property type="project" value="TreeGrafter"/>
</dbReference>
<dbReference type="PANTHER" id="PTHR24023:SF1095">
    <property type="entry name" value="EGF-LIKE DOMAIN-CONTAINING PROTEIN"/>
    <property type="match status" value="1"/>
</dbReference>
<reference evidence="1" key="1">
    <citation type="submission" date="2010-08" db="EMBL/GenBank/DDBJ databases">
        <authorList>
            <person name="McElroy K.E."/>
        </authorList>
    </citation>
    <scope>NUCLEOTIDE SEQUENCE</scope>
</reference>
<sequence>MSQANIPGISPQISVDQESVLSLLLASTALNELGLSHLLNAEAEKMQYVLGTLSGVSNNNPPPNFNDLLAIGKSITSILKNAGCKSAALRTQTNYALNTFSVQGPTGPIGVTGPVGPATGPTGPTGITGLSITGPTGPAGNMGPVGYQGLYGPMGPTGPTGPTGPDGMSVTGRTGIQGFQGPMGPMGLTGAQGPIGTTTATGPQGLEGVVGPAGPNGIAITGPTGETGVSITGPTGPTGPTGVTGITGITGITGNIGPTPSNFVLGAGSFGYIATAPIQFPIDQPIPLDSFTNNIYGTGISLTSPDTITVSPGMYTIDFGIISNAVSQTYHIAACQLLTNGQPLLGSFIFSSPQDNSGSFNSNIAEWIYGAVLLPATITTTIQLIPKISPLDFQTDTAVVNLALSGGYTPTLANLTVTKIA</sequence>
<dbReference type="GO" id="GO:0030020">
    <property type="term" value="F:extracellular matrix structural constituent conferring tensile strength"/>
    <property type="evidence" value="ECO:0007669"/>
    <property type="project" value="TreeGrafter"/>
</dbReference>
<evidence type="ECO:0000313" key="1">
    <source>
        <dbReference type="EMBL" id="ADU04107.1"/>
    </source>
</evidence>
<dbReference type="AlphaFoldDB" id="E7D293"/>
<organism evidence="1">
    <name type="scientific">Pasteuria ramosa</name>
    <dbReference type="NCBI Taxonomy" id="225322"/>
    <lineage>
        <taxon>Bacteria</taxon>
        <taxon>Bacillati</taxon>
        <taxon>Bacillota</taxon>
        <taxon>Bacilli</taxon>
        <taxon>Bacillales</taxon>
        <taxon>Pasteuriaceae</taxon>
        <taxon>Pasteuria</taxon>
    </lineage>
</organism>
<dbReference type="GO" id="GO:0005615">
    <property type="term" value="C:extracellular space"/>
    <property type="evidence" value="ECO:0007669"/>
    <property type="project" value="TreeGrafter"/>
</dbReference>
<dbReference type="PANTHER" id="PTHR24023">
    <property type="entry name" value="COLLAGEN ALPHA"/>
    <property type="match status" value="1"/>
</dbReference>
<proteinExistence type="predicted"/>
<dbReference type="InterPro" id="IPR008160">
    <property type="entry name" value="Collagen"/>
</dbReference>
<dbReference type="InterPro" id="IPR058705">
    <property type="entry name" value="A_ENA"/>
</dbReference>